<dbReference type="PANTHER" id="PTHR24148">
    <property type="entry name" value="ANKYRIN REPEAT DOMAIN-CONTAINING PROTEIN 39 HOMOLOG-RELATED"/>
    <property type="match status" value="1"/>
</dbReference>
<dbReference type="RefSeq" id="XP_022385731.1">
    <property type="nucleotide sequence ID" value="XM_022536626.1"/>
</dbReference>
<evidence type="ECO:0000259" key="1">
    <source>
        <dbReference type="Pfam" id="PF06985"/>
    </source>
</evidence>
<dbReference type="InterPro" id="IPR052895">
    <property type="entry name" value="HetReg/Transcr_Mod"/>
</dbReference>
<accession>A0A1F7ZRE7</accession>
<comment type="caution">
    <text evidence="2">The sequence shown here is derived from an EMBL/GenBank/DDBJ whole genome shotgun (WGS) entry which is preliminary data.</text>
</comment>
<dbReference type="Pfam" id="PF06985">
    <property type="entry name" value="HET"/>
    <property type="match status" value="1"/>
</dbReference>
<keyword evidence="3" id="KW-1185">Reference proteome</keyword>
<dbReference type="InterPro" id="IPR055530">
    <property type="entry name" value="DUF7104"/>
</dbReference>
<dbReference type="PANTHER" id="PTHR24148:SF78">
    <property type="entry name" value="HETEROKARYON INCOMPATIBILITY DOMAIN-CONTAINING PROTEIN"/>
    <property type="match status" value="1"/>
</dbReference>
<feature type="domain" description="Heterokaryon incompatibility" evidence="1">
    <location>
        <begin position="60"/>
        <end position="199"/>
    </location>
</feature>
<evidence type="ECO:0000313" key="2">
    <source>
        <dbReference type="EMBL" id="OGM42014.1"/>
    </source>
</evidence>
<dbReference type="EMBL" id="LYCR01000098">
    <property type="protein sequence ID" value="OGM42014.1"/>
    <property type="molecule type" value="Genomic_DNA"/>
</dbReference>
<dbReference type="Proteomes" id="UP000179179">
    <property type="component" value="Unassembled WGS sequence"/>
</dbReference>
<reference evidence="2 3" key="1">
    <citation type="journal article" date="2016" name="Genome Biol. Evol.">
        <title>Draft genome sequence of an aflatoxigenic Aspergillus species, A. bombycis.</title>
        <authorList>
            <person name="Moore G.G."/>
            <person name="Mack B.M."/>
            <person name="Beltz S.B."/>
            <person name="Gilbert M.K."/>
        </authorList>
    </citation>
    <scope>NUCLEOTIDE SEQUENCE [LARGE SCALE GENOMIC DNA]</scope>
    <source>
        <strain evidence="3">NRRL 26010</strain>
    </source>
</reference>
<evidence type="ECO:0000313" key="3">
    <source>
        <dbReference type="Proteomes" id="UP000179179"/>
    </source>
</evidence>
<organism evidence="2 3">
    <name type="scientific">Aspergillus bombycis</name>
    <dbReference type="NCBI Taxonomy" id="109264"/>
    <lineage>
        <taxon>Eukaryota</taxon>
        <taxon>Fungi</taxon>
        <taxon>Dikarya</taxon>
        <taxon>Ascomycota</taxon>
        <taxon>Pezizomycotina</taxon>
        <taxon>Eurotiomycetes</taxon>
        <taxon>Eurotiomycetidae</taxon>
        <taxon>Eurotiales</taxon>
        <taxon>Aspergillaceae</taxon>
        <taxon>Aspergillus</taxon>
    </lineage>
</organism>
<dbReference type="Pfam" id="PF23397">
    <property type="entry name" value="DUF7104"/>
    <property type="match status" value="2"/>
</dbReference>
<sequence>MASKKTEIIPSSSSPYLYSPLPEGHIRLLRLMPHQDRHAPIQCQLFDYPLHDSAVGTHRYEALSYVWGAPEKPHFIFLDKGSLSVTTNLHAALLHLRDHFIERVIWIDAICINQNDTDERRGQVQFMAKIYAKASCVVVWLEDEATSIDDDQISDEGGRALEVIRKAANAHYRVGIDDEKAVLALLWRPWFRRVWVLQEIAAARHVLIACHSAEIDGHAFSSGLTALQDIITNADMRNRIDTAVFLIKNATLRSKRVMARSDRFSLHIRPIADLITMYHNCEATDRRDKIYALLGMSSDTHAPAAILPDYTVPWKDALCRLIKFYIGTQACVQTWDDEDIAVIRGKGCVLGVVSQVKLNSSKDDPWDDSYDACVTVQMTGEHSKGEVVPWELIKWPGLVREGDIVCLLQGASRPTLIRPYDDHCVVITLGFVPVDAAHSAFLPTELKWGRLDGWNGFLRSVAVYTRNFLLVWDHQESSGILENGKDRRWLMDSRVPEDAKKTLEVELPKLHRLQNLGLILVDSEEFEQALENFPQSLDLYGPKAEKAYLPIFTEMMKIAMSSRRRGLPEQAERLENMVNIARRRGDFAVIKEETIVRMVTLSIDNIGLVRFLFTQRGDEVLITEKVLEEAARNPTCGDRLMTLIIEQFLPEVQLTEKVLLAAAKNPRRDIMRAICNL</sequence>
<dbReference type="GeneID" id="34452888"/>
<name>A0A1F7ZRE7_9EURO</name>
<dbReference type="OrthoDB" id="2157530at2759"/>
<dbReference type="AlphaFoldDB" id="A0A1F7ZRE7"/>
<dbReference type="InterPro" id="IPR010730">
    <property type="entry name" value="HET"/>
</dbReference>
<proteinExistence type="predicted"/>
<dbReference type="STRING" id="109264.A0A1F7ZRE7"/>
<gene>
    <name evidence="2" type="ORF">ABOM_009498</name>
</gene>
<protein>
    <recommendedName>
        <fullName evidence="1">Heterokaryon incompatibility domain-containing protein</fullName>
    </recommendedName>
</protein>